<reference evidence="1 2" key="1">
    <citation type="journal article" date="2023" name="Hortic Res">
        <title>The complete reference genome for grapevine (Vitis vinifera L.) genetics and breeding.</title>
        <authorList>
            <person name="Shi X."/>
            <person name="Cao S."/>
            <person name="Wang X."/>
            <person name="Huang S."/>
            <person name="Wang Y."/>
            <person name="Liu Z."/>
            <person name="Liu W."/>
            <person name="Leng X."/>
            <person name="Peng Y."/>
            <person name="Wang N."/>
            <person name="Wang Y."/>
            <person name="Ma Z."/>
            <person name="Xu X."/>
            <person name="Zhang F."/>
            <person name="Xue H."/>
            <person name="Zhong H."/>
            <person name="Wang Y."/>
            <person name="Zhang K."/>
            <person name="Velt A."/>
            <person name="Avia K."/>
            <person name="Holtgrawe D."/>
            <person name="Grimplet J."/>
            <person name="Matus J.T."/>
            <person name="Ware D."/>
            <person name="Wu X."/>
            <person name="Wang H."/>
            <person name="Liu C."/>
            <person name="Fang Y."/>
            <person name="Rustenholz C."/>
            <person name="Cheng Z."/>
            <person name="Xiao H."/>
            <person name="Zhou Y."/>
        </authorList>
    </citation>
    <scope>NUCLEOTIDE SEQUENCE [LARGE SCALE GENOMIC DNA]</scope>
    <source>
        <strain evidence="2">cv. Pinot noir / PN40024</strain>
        <tissue evidence="1">Leaf</tissue>
    </source>
</reference>
<dbReference type="EMBL" id="CP126654">
    <property type="protein sequence ID" value="WJZ92175.1"/>
    <property type="molecule type" value="Genomic_DNA"/>
</dbReference>
<sequence>MGNSNYVLETVLLSFSFPRTLILAYIAENMAYDSSMGGCLLVLHSTCSGDVKLTAADLINVLRRSILNTKSLELKVALCNASKQIAKTCPPHIWKPESLIYTLLSLEPCLPLIDCFQAALSILGPDCVGVKTSDTSVVSSTSSDKRIENLRVGGKRPIQDQDICKSKRQKLEEESMASDAEVHVSCKLSHIVTCEREQEHANYMHTSFLSFVELLKPPVVKDKPFRPEVSLTALSMLCIVFSKYPQTNMSIFIT</sequence>
<evidence type="ECO:0000313" key="2">
    <source>
        <dbReference type="Proteomes" id="UP001227230"/>
    </source>
</evidence>
<gene>
    <name evidence="1" type="ORF">VitviT2T_011190</name>
</gene>
<keyword evidence="2" id="KW-1185">Reference proteome</keyword>
<protein>
    <submittedName>
        <fullName evidence="1">Uncharacterized protein</fullName>
    </submittedName>
</protein>
<name>A0ABY9CA14_VITVI</name>
<organism evidence="1 2">
    <name type="scientific">Vitis vinifera</name>
    <name type="common">Grape</name>
    <dbReference type="NCBI Taxonomy" id="29760"/>
    <lineage>
        <taxon>Eukaryota</taxon>
        <taxon>Viridiplantae</taxon>
        <taxon>Streptophyta</taxon>
        <taxon>Embryophyta</taxon>
        <taxon>Tracheophyta</taxon>
        <taxon>Spermatophyta</taxon>
        <taxon>Magnoliopsida</taxon>
        <taxon>eudicotyledons</taxon>
        <taxon>Gunneridae</taxon>
        <taxon>Pentapetalae</taxon>
        <taxon>rosids</taxon>
        <taxon>Vitales</taxon>
        <taxon>Vitaceae</taxon>
        <taxon>Viteae</taxon>
        <taxon>Vitis</taxon>
    </lineage>
</organism>
<proteinExistence type="predicted"/>
<dbReference type="Proteomes" id="UP001227230">
    <property type="component" value="Chromosome 7"/>
</dbReference>
<accession>A0ABY9CA14</accession>
<evidence type="ECO:0000313" key="1">
    <source>
        <dbReference type="EMBL" id="WJZ92175.1"/>
    </source>
</evidence>